<keyword evidence="9 10" id="KW-0807">Transducer</keyword>
<keyword evidence="7 10" id="KW-0472">Membrane</keyword>
<evidence type="ECO:0000256" key="10">
    <source>
        <dbReference type="RuleBase" id="RU351113"/>
    </source>
</evidence>
<comment type="caution">
    <text evidence="11">The sequence shown here is derived from an EMBL/GenBank/DDBJ whole genome shotgun (WGS) entry which is preliminary data.</text>
</comment>
<dbReference type="Proteomes" id="UP001549920">
    <property type="component" value="Unassembled WGS sequence"/>
</dbReference>
<feature type="transmembrane region" description="Helical" evidence="10">
    <location>
        <begin position="82"/>
        <end position="103"/>
    </location>
</feature>
<comment type="caution">
    <text evidence="10">Lacks conserved residue(s) required for the propagation of feature annotation.</text>
</comment>
<evidence type="ECO:0000256" key="3">
    <source>
        <dbReference type="ARBA" id="ARBA00022606"/>
    </source>
</evidence>
<dbReference type="PANTHER" id="PTHR21137">
    <property type="entry name" value="ODORANT RECEPTOR"/>
    <property type="match status" value="1"/>
</dbReference>
<comment type="similarity">
    <text evidence="10">Belongs to the insect chemoreceptor superfamily. Heteromeric odorant receptor channel (TC 1.A.69) family.</text>
</comment>
<evidence type="ECO:0000313" key="11">
    <source>
        <dbReference type="EMBL" id="KAL0902566.1"/>
    </source>
</evidence>
<evidence type="ECO:0000256" key="7">
    <source>
        <dbReference type="ARBA" id="ARBA00023136"/>
    </source>
</evidence>
<evidence type="ECO:0000256" key="8">
    <source>
        <dbReference type="ARBA" id="ARBA00023170"/>
    </source>
</evidence>
<keyword evidence="4 10" id="KW-0812">Transmembrane</keyword>
<feature type="transmembrane region" description="Helical" evidence="10">
    <location>
        <begin position="210"/>
        <end position="235"/>
    </location>
</feature>
<dbReference type="InterPro" id="IPR004117">
    <property type="entry name" value="7tm6_olfct_rcpt"/>
</dbReference>
<evidence type="ECO:0000256" key="4">
    <source>
        <dbReference type="ARBA" id="ARBA00022692"/>
    </source>
</evidence>
<dbReference type="EMBL" id="JBEUOH010000001">
    <property type="protein sequence ID" value="KAL0902566.1"/>
    <property type="molecule type" value="Genomic_DNA"/>
</dbReference>
<feature type="transmembrane region" description="Helical" evidence="10">
    <location>
        <begin position="302"/>
        <end position="323"/>
    </location>
</feature>
<proteinExistence type="inferred from homology"/>
<feature type="transmembrane region" description="Helical" evidence="10">
    <location>
        <begin position="335"/>
        <end position="354"/>
    </location>
</feature>
<dbReference type="Pfam" id="PF02949">
    <property type="entry name" value="7tm_6"/>
    <property type="match status" value="1"/>
</dbReference>
<evidence type="ECO:0000313" key="12">
    <source>
        <dbReference type="Proteomes" id="UP001549920"/>
    </source>
</evidence>
<keyword evidence="2" id="KW-1003">Cell membrane</keyword>
<name>A0ABR3INA4_LOXSC</name>
<keyword evidence="8 10" id="KW-0675">Receptor</keyword>
<comment type="subcellular location">
    <subcellularLocation>
        <location evidence="1 10">Cell membrane</location>
        <topology evidence="1 10">Multi-pass membrane protein</topology>
    </subcellularLocation>
</comment>
<sequence length="431" mass="50556">MFILSDGSDLKGVHRVLDIKYIKVLRLFMRVNGIWPDEYVGDTPTKWTPLRRYLTLFCSTMCYITGQLYLKENIGEINFFDLGQTYITVLMTFVSVSRHLMIYRKSYKEISRFFVTEVHLFNWKDDSEYAMEIHLLVHKISNFFVMYLHGMMFIGVFMFNLTPLYNNYSNDAFTNRLHGNATLEHAVYYSLPFDYTTQIPGYIGVFIYNWFMSFVCCINFCAGDIYMSILVFHIWGHMKILINNLEEFPKPSGVKSFTNIKRNAIQTVLYNEDEKQQVIKRLRELVKHHCLIIKSIRIMSSAFGYVLFVYLGFHQVCGCILLLECSSLEPSTLTRFALLTAMIFQQLIQISVIFEQLGIMAEKLTIAVYNLPWECMELRNRRIVHIMLRQSQLPLRFKALNMIEVGGETMVKILKTSISYFLMLQTFATKN</sequence>
<dbReference type="PANTHER" id="PTHR21137:SF35">
    <property type="entry name" value="ODORANT RECEPTOR 19A-RELATED"/>
    <property type="match status" value="1"/>
</dbReference>
<organism evidence="11 12">
    <name type="scientific">Loxostege sticticalis</name>
    <name type="common">Beet webworm moth</name>
    <dbReference type="NCBI Taxonomy" id="481309"/>
    <lineage>
        <taxon>Eukaryota</taxon>
        <taxon>Metazoa</taxon>
        <taxon>Ecdysozoa</taxon>
        <taxon>Arthropoda</taxon>
        <taxon>Hexapoda</taxon>
        <taxon>Insecta</taxon>
        <taxon>Pterygota</taxon>
        <taxon>Neoptera</taxon>
        <taxon>Endopterygota</taxon>
        <taxon>Lepidoptera</taxon>
        <taxon>Glossata</taxon>
        <taxon>Ditrysia</taxon>
        <taxon>Pyraloidea</taxon>
        <taxon>Crambidae</taxon>
        <taxon>Pyraustinae</taxon>
        <taxon>Loxostege</taxon>
    </lineage>
</organism>
<evidence type="ECO:0000256" key="9">
    <source>
        <dbReference type="ARBA" id="ARBA00023224"/>
    </source>
</evidence>
<evidence type="ECO:0000256" key="6">
    <source>
        <dbReference type="ARBA" id="ARBA00022989"/>
    </source>
</evidence>
<feature type="transmembrane region" description="Helical" evidence="10">
    <location>
        <begin position="140"/>
        <end position="161"/>
    </location>
</feature>
<accession>A0ABR3INA4</accession>
<reference evidence="11 12" key="1">
    <citation type="submission" date="2024-06" db="EMBL/GenBank/DDBJ databases">
        <title>A chromosome-level genome assembly of beet webworm, Loxostege sticticalis.</title>
        <authorList>
            <person name="Zhang Y."/>
        </authorList>
    </citation>
    <scope>NUCLEOTIDE SEQUENCE [LARGE SCALE GENOMIC DNA]</scope>
    <source>
        <strain evidence="11">AQ026</strain>
        <tissue evidence="11">Whole body</tissue>
    </source>
</reference>
<evidence type="ECO:0000256" key="1">
    <source>
        <dbReference type="ARBA" id="ARBA00004651"/>
    </source>
</evidence>
<keyword evidence="12" id="KW-1185">Reference proteome</keyword>
<evidence type="ECO:0000256" key="2">
    <source>
        <dbReference type="ARBA" id="ARBA00022475"/>
    </source>
</evidence>
<feature type="transmembrane region" description="Helical" evidence="10">
    <location>
        <begin position="53"/>
        <end position="70"/>
    </location>
</feature>
<keyword evidence="6 10" id="KW-1133">Transmembrane helix</keyword>
<evidence type="ECO:0000256" key="5">
    <source>
        <dbReference type="ARBA" id="ARBA00022725"/>
    </source>
</evidence>
<protein>
    <recommendedName>
        <fullName evidence="10">Odorant receptor</fullName>
    </recommendedName>
</protein>
<gene>
    <name evidence="11" type="ORF">ABMA27_000404</name>
</gene>
<keyword evidence="5 10" id="KW-0552">Olfaction</keyword>
<keyword evidence="3 10" id="KW-0716">Sensory transduction</keyword>